<dbReference type="InterPro" id="IPR050463">
    <property type="entry name" value="Gfo/Idh/MocA_oxidrdct_glycsds"/>
</dbReference>
<evidence type="ECO:0000259" key="1">
    <source>
        <dbReference type="Pfam" id="PF01408"/>
    </source>
</evidence>
<reference evidence="3 4" key="1">
    <citation type="submission" date="2016-10" db="EMBL/GenBank/DDBJ databases">
        <authorList>
            <person name="de Groot N.N."/>
        </authorList>
    </citation>
    <scope>NUCLEOTIDE SEQUENCE [LARGE SCALE GENOMIC DNA]</scope>
    <source>
        <strain evidence="3 4">CGMCC 1.6114</strain>
    </source>
</reference>
<organism evidence="3 4">
    <name type="scientific">Zhouia amylolytica</name>
    <dbReference type="NCBI Taxonomy" id="376730"/>
    <lineage>
        <taxon>Bacteria</taxon>
        <taxon>Pseudomonadati</taxon>
        <taxon>Bacteroidota</taxon>
        <taxon>Flavobacteriia</taxon>
        <taxon>Flavobacteriales</taxon>
        <taxon>Flavobacteriaceae</taxon>
        <taxon>Zhouia</taxon>
    </lineage>
</organism>
<evidence type="ECO:0000313" key="3">
    <source>
        <dbReference type="EMBL" id="SFS54460.1"/>
    </source>
</evidence>
<dbReference type="PANTHER" id="PTHR43818:SF10">
    <property type="entry name" value="NADH-DEPENDENT DEHYDROGENASE-RELATED"/>
    <property type="match status" value="1"/>
</dbReference>
<dbReference type="GO" id="GO:0000166">
    <property type="term" value="F:nucleotide binding"/>
    <property type="evidence" value="ECO:0007669"/>
    <property type="project" value="InterPro"/>
</dbReference>
<dbReference type="OrthoDB" id="726883at2"/>
<dbReference type="InterPro" id="IPR000683">
    <property type="entry name" value="Gfo/Idh/MocA-like_OxRdtase_N"/>
</dbReference>
<feature type="domain" description="Gfo/Idh/MocA-like oxidoreductase bacterial type C-terminal" evidence="2">
    <location>
        <begin position="183"/>
        <end position="250"/>
    </location>
</feature>
<dbReference type="PANTHER" id="PTHR43818">
    <property type="entry name" value="BCDNA.GH03377"/>
    <property type="match status" value="1"/>
</dbReference>
<sequence>MNKREFIKTTTVGALGIMLAPSILRGSSTKDRLRTAHIGVGNMGFEDLNSISSHSAVDVVALCDVDAVNLSKARKLHPNARVFFDYRVMLEEMKDEIDAVVVSTPDHTHAPASMMAMEMDKPVYCQKPLSHYVSESREMKKLAAEKGLVTQMGIQVHSFYDYKLATLLIQSGIIGKVHTVHAWSPKNWGYDGPVPEGEDPVPPQLDWNLWLGTSAKRPYKEGVYHPGNWRKLMDYGCGTLGDMGVHIFDTPYNALELDVPRTIMTECRPSNGFGYPEHNTVTYEFPGTKHTTKSLKWIWYDGKGAPAMHEDLVLPGAEPAKKTKKNDREASVEEKMSLDAKVAAQNELPQQGAMFVGEKGRLLLPHFMQLPRKIVKGKYVDISKEIEKVSKKHNLGAPIRNYQSEGPKHYHQFVDACLGKGETTAPFDYAARLTETILLGTIAGRFPGETLHWDAESARFKEEKANQYLAGDYREF</sequence>
<dbReference type="InterPro" id="IPR043906">
    <property type="entry name" value="Gfo/Idh/MocA_OxRdtase_bact_C"/>
</dbReference>
<dbReference type="AlphaFoldDB" id="A0A1I6QPW8"/>
<dbReference type="Proteomes" id="UP000183209">
    <property type="component" value="Unassembled WGS sequence"/>
</dbReference>
<protein>
    <submittedName>
        <fullName evidence="3">Predicted dehydrogenase</fullName>
    </submittedName>
</protein>
<dbReference type="EMBL" id="FPAG01000002">
    <property type="protein sequence ID" value="SFS54460.1"/>
    <property type="molecule type" value="Genomic_DNA"/>
</dbReference>
<proteinExistence type="predicted"/>
<evidence type="ECO:0000313" key="4">
    <source>
        <dbReference type="Proteomes" id="UP000183209"/>
    </source>
</evidence>
<feature type="domain" description="Gfo/Idh/MocA-like oxidoreductase N-terminal" evidence="1">
    <location>
        <begin position="34"/>
        <end position="153"/>
    </location>
</feature>
<accession>A0A1I6QPW8</accession>
<dbReference type="Gene3D" id="3.30.360.10">
    <property type="entry name" value="Dihydrodipicolinate Reductase, domain 2"/>
    <property type="match status" value="1"/>
</dbReference>
<dbReference type="RefSeq" id="WP_038264549.1">
    <property type="nucleotide sequence ID" value="NZ_FPAG01000002.1"/>
</dbReference>
<dbReference type="Pfam" id="PF19051">
    <property type="entry name" value="GFO_IDH_MocA_C2"/>
    <property type="match status" value="1"/>
</dbReference>
<evidence type="ECO:0000259" key="2">
    <source>
        <dbReference type="Pfam" id="PF19051"/>
    </source>
</evidence>
<dbReference type="SUPFAM" id="SSF51735">
    <property type="entry name" value="NAD(P)-binding Rossmann-fold domains"/>
    <property type="match status" value="1"/>
</dbReference>
<dbReference type="Pfam" id="PF01408">
    <property type="entry name" value="GFO_IDH_MocA"/>
    <property type="match status" value="1"/>
</dbReference>
<dbReference type="Gene3D" id="3.40.50.720">
    <property type="entry name" value="NAD(P)-binding Rossmann-like Domain"/>
    <property type="match status" value="1"/>
</dbReference>
<gene>
    <name evidence="3" type="ORF">SAMN04487906_0776</name>
</gene>
<dbReference type="SUPFAM" id="SSF55347">
    <property type="entry name" value="Glyceraldehyde-3-phosphate dehydrogenase-like, C-terminal domain"/>
    <property type="match status" value="1"/>
</dbReference>
<name>A0A1I6QPW8_9FLAO</name>
<dbReference type="InterPro" id="IPR036291">
    <property type="entry name" value="NAD(P)-bd_dom_sf"/>
</dbReference>